<dbReference type="InterPro" id="IPR029052">
    <property type="entry name" value="Metallo-depent_PP-like"/>
</dbReference>
<dbReference type="PANTHER" id="PTHR33393">
    <property type="entry name" value="POLYGLUTAMINE SYNTHESIS ACCESSORY PROTEIN RV0574C-RELATED"/>
    <property type="match status" value="1"/>
</dbReference>
<evidence type="ECO:0000313" key="5">
    <source>
        <dbReference type="EMBL" id="CAA9262230.1"/>
    </source>
</evidence>
<gene>
    <name evidence="5" type="ORF">AVDCRST_MAG76-2886</name>
</gene>
<feature type="transmembrane region" description="Helical" evidence="3">
    <location>
        <begin position="21"/>
        <end position="43"/>
    </location>
</feature>
<evidence type="ECO:0000256" key="2">
    <source>
        <dbReference type="SAM" id="MobiDB-lite"/>
    </source>
</evidence>
<dbReference type="Pfam" id="PF09587">
    <property type="entry name" value="PGA_cap"/>
    <property type="match status" value="1"/>
</dbReference>
<feature type="domain" description="Capsule synthesis protein CapA" evidence="4">
    <location>
        <begin position="96"/>
        <end position="338"/>
    </location>
</feature>
<reference evidence="5" key="1">
    <citation type="submission" date="2020-02" db="EMBL/GenBank/DDBJ databases">
        <authorList>
            <person name="Meier V. D."/>
        </authorList>
    </citation>
    <scope>NUCLEOTIDE SEQUENCE</scope>
    <source>
        <strain evidence="5">AVDCRST_MAG76</strain>
    </source>
</reference>
<protein>
    <submittedName>
        <fullName evidence="5">CapA protein</fullName>
    </submittedName>
</protein>
<dbReference type="PANTHER" id="PTHR33393:SF13">
    <property type="entry name" value="PGA BIOSYNTHESIS PROTEIN CAPA"/>
    <property type="match status" value="1"/>
</dbReference>
<accession>A0A6J4IYA3</accession>
<comment type="similarity">
    <text evidence="1">Belongs to the CapA family.</text>
</comment>
<evidence type="ECO:0000256" key="1">
    <source>
        <dbReference type="ARBA" id="ARBA00005662"/>
    </source>
</evidence>
<dbReference type="Gene3D" id="3.60.21.10">
    <property type="match status" value="1"/>
</dbReference>
<evidence type="ECO:0000259" key="4">
    <source>
        <dbReference type="SMART" id="SM00854"/>
    </source>
</evidence>
<keyword evidence="3" id="KW-1133">Transmembrane helix</keyword>
<dbReference type="AlphaFoldDB" id="A0A6J4IYA3"/>
<sequence length="399" mass="41000">MAPSRADHLPPRQPSARVRRNRAVVGGAVALVVAILALVAAVANRGGDERVAATSPTQPPTTPGRSSVDQPAASGTSPSSSGSQPGSRRGNGQAVTIAFGGDVHFEGQIRSRLQSDPASVMAGVAPVLRGADVAVVNLETAVTSRGTKPPGKEYAFRAPPSAFAALQAGGVDVASMANNHGMDYGRQGLEDSLEAARSGQVAVVGIGRNADEAYRPFVREVKGQRIAVIGATQVLDDDLRAAWTATDTQPGLASAKEVGRLTAAVRRARAQANTVVVYLHWGTEGQTCPNEAQPVLARALAEAGADVIVGGHAHRLQGAGRLGSAFVAYGLGNFAFYSDSGPGTETGVLTVTVAGRDIDAYRWTPARLVGQLPRPLTGAAADRAVAAWESLRGCTGLTK</sequence>
<dbReference type="SUPFAM" id="SSF56300">
    <property type="entry name" value="Metallo-dependent phosphatases"/>
    <property type="match status" value="1"/>
</dbReference>
<evidence type="ECO:0000256" key="3">
    <source>
        <dbReference type="SAM" id="Phobius"/>
    </source>
</evidence>
<dbReference type="EMBL" id="CADCSZ010000173">
    <property type="protein sequence ID" value="CAA9262230.1"/>
    <property type="molecule type" value="Genomic_DNA"/>
</dbReference>
<feature type="region of interest" description="Disordered" evidence="2">
    <location>
        <begin position="47"/>
        <end position="93"/>
    </location>
</feature>
<dbReference type="SMART" id="SM00854">
    <property type="entry name" value="PGA_cap"/>
    <property type="match status" value="1"/>
</dbReference>
<keyword evidence="3" id="KW-0472">Membrane</keyword>
<keyword evidence="3" id="KW-0812">Transmembrane</keyword>
<feature type="compositionally biased region" description="Low complexity" evidence="2">
    <location>
        <begin position="74"/>
        <end position="93"/>
    </location>
</feature>
<name>A0A6J4IYA3_9ACTN</name>
<dbReference type="CDD" id="cd07381">
    <property type="entry name" value="MPP_CapA"/>
    <property type="match status" value="1"/>
</dbReference>
<proteinExistence type="inferred from homology"/>
<organism evidence="5">
    <name type="scientific">uncultured Acidimicrobiales bacterium</name>
    <dbReference type="NCBI Taxonomy" id="310071"/>
    <lineage>
        <taxon>Bacteria</taxon>
        <taxon>Bacillati</taxon>
        <taxon>Actinomycetota</taxon>
        <taxon>Acidimicrobiia</taxon>
        <taxon>Acidimicrobiales</taxon>
        <taxon>environmental samples</taxon>
    </lineage>
</organism>
<dbReference type="InterPro" id="IPR052169">
    <property type="entry name" value="CW_Biosynth-Accessory"/>
</dbReference>
<dbReference type="InterPro" id="IPR019079">
    <property type="entry name" value="Capsule_synth_CapA"/>
</dbReference>